<evidence type="ECO:0000313" key="3">
    <source>
        <dbReference type="Proteomes" id="UP000005801"/>
    </source>
</evidence>
<name>A6GJY3_9BACT</name>
<evidence type="ECO:0000256" key="1">
    <source>
        <dbReference type="SAM" id="MobiDB-lite"/>
    </source>
</evidence>
<sequence>MPSEAITLEPPASARSHSPRRRALTARWMATSELEHAVSRVSVGPWRPRV</sequence>
<protein>
    <submittedName>
        <fullName evidence="2">Uncharacterized protein</fullName>
    </submittedName>
</protein>
<evidence type="ECO:0000313" key="2">
    <source>
        <dbReference type="EMBL" id="EDM73823.1"/>
    </source>
</evidence>
<dbReference type="EMBL" id="ABCS01000172">
    <property type="protein sequence ID" value="EDM73823.1"/>
    <property type="molecule type" value="Genomic_DNA"/>
</dbReference>
<feature type="region of interest" description="Disordered" evidence="1">
    <location>
        <begin position="1"/>
        <end position="22"/>
    </location>
</feature>
<reference evidence="2 3" key="1">
    <citation type="submission" date="2007-06" db="EMBL/GenBank/DDBJ databases">
        <authorList>
            <person name="Shimkets L."/>
            <person name="Ferriera S."/>
            <person name="Johnson J."/>
            <person name="Kravitz S."/>
            <person name="Beeson K."/>
            <person name="Sutton G."/>
            <person name="Rogers Y.-H."/>
            <person name="Friedman R."/>
            <person name="Frazier M."/>
            <person name="Venter J.C."/>
        </authorList>
    </citation>
    <scope>NUCLEOTIDE SEQUENCE [LARGE SCALE GENOMIC DNA]</scope>
    <source>
        <strain evidence="2 3">SIR-1</strain>
    </source>
</reference>
<accession>A6GJY3</accession>
<organism evidence="2 3">
    <name type="scientific">Plesiocystis pacifica SIR-1</name>
    <dbReference type="NCBI Taxonomy" id="391625"/>
    <lineage>
        <taxon>Bacteria</taxon>
        <taxon>Pseudomonadati</taxon>
        <taxon>Myxococcota</taxon>
        <taxon>Polyangia</taxon>
        <taxon>Nannocystales</taxon>
        <taxon>Nannocystaceae</taxon>
        <taxon>Plesiocystis</taxon>
    </lineage>
</organism>
<comment type="caution">
    <text evidence="2">The sequence shown here is derived from an EMBL/GenBank/DDBJ whole genome shotgun (WGS) entry which is preliminary data.</text>
</comment>
<proteinExistence type="predicted"/>
<dbReference type="AlphaFoldDB" id="A6GJY3"/>
<dbReference type="Proteomes" id="UP000005801">
    <property type="component" value="Unassembled WGS sequence"/>
</dbReference>
<gene>
    <name evidence="2" type="ORF">PPSIR1_03268</name>
</gene>
<keyword evidence="3" id="KW-1185">Reference proteome</keyword>